<gene>
    <name evidence="1" type="ORF">HMPREF0742_01151</name>
</gene>
<evidence type="ECO:0000313" key="1">
    <source>
        <dbReference type="EMBL" id="ERT66496.1"/>
    </source>
</evidence>
<accession>U7V4N6</accession>
<reference evidence="1 2" key="1">
    <citation type="submission" date="2013-08" db="EMBL/GenBank/DDBJ databases">
        <authorList>
            <person name="Weinstock G."/>
            <person name="Sodergren E."/>
            <person name="Wylie T."/>
            <person name="Fulton L."/>
            <person name="Fulton R."/>
            <person name="Fronick C."/>
            <person name="O'Laughlin M."/>
            <person name="Godfrey J."/>
            <person name="Miner T."/>
            <person name="Herter B."/>
            <person name="Appelbaum E."/>
            <person name="Cordes M."/>
            <person name="Lek S."/>
            <person name="Wollam A."/>
            <person name="Pepin K.H."/>
            <person name="Palsikar V.B."/>
            <person name="Mitreva M."/>
            <person name="Wilson R.K."/>
        </authorList>
    </citation>
    <scope>NUCLEOTIDE SEQUENCE [LARGE SCALE GENOMIC DNA]</scope>
    <source>
        <strain evidence="1 2">F0184</strain>
    </source>
</reference>
<organism evidence="1 2">
    <name type="scientific">Rothia aeria F0184</name>
    <dbReference type="NCBI Taxonomy" id="888019"/>
    <lineage>
        <taxon>Bacteria</taxon>
        <taxon>Bacillati</taxon>
        <taxon>Actinomycetota</taxon>
        <taxon>Actinomycetes</taxon>
        <taxon>Micrococcales</taxon>
        <taxon>Micrococcaceae</taxon>
        <taxon>Rothia</taxon>
    </lineage>
</organism>
<dbReference type="AlphaFoldDB" id="U7V4N6"/>
<protein>
    <submittedName>
        <fullName evidence="1">Uncharacterized protein</fullName>
    </submittedName>
</protein>
<evidence type="ECO:0000313" key="2">
    <source>
        <dbReference type="Proteomes" id="UP000017174"/>
    </source>
</evidence>
<comment type="caution">
    <text evidence="1">The sequence shown here is derived from an EMBL/GenBank/DDBJ whole genome shotgun (WGS) entry which is preliminary data.</text>
</comment>
<dbReference type="EMBL" id="AXZG01000035">
    <property type="protein sequence ID" value="ERT66496.1"/>
    <property type="molecule type" value="Genomic_DNA"/>
</dbReference>
<dbReference type="HOGENOM" id="CLU_3239108_0_0_11"/>
<dbReference type="Proteomes" id="UP000017174">
    <property type="component" value="Unassembled WGS sequence"/>
</dbReference>
<sequence length="43" mass="4870">MLCIALPQDSLSSLSTLKIWARLIIFLPHPTFMRISANNKQVT</sequence>
<proteinExistence type="predicted"/>
<name>U7V4N6_9MICC</name>